<protein>
    <submittedName>
        <fullName evidence="2">Amidohydrolase family protein</fullName>
    </submittedName>
</protein>
<dbReference type="PANTHER" id="PTHR43135">
    <property type="entry name" value="ALPHA-D-RIBOSE 1-METHYLPHOSPHONATE 5-TRIPHOSPHATE DIPHOSPHATASE"/>
    <property type="match status" value="1"/>
</dbReference>
<evidence type="ECO:0000259" key="1">
    <source>
        <dbReference type="Pfam" id="PF01979"/>
    </source>
</evidence>
<dbReference type="InterPro" id="IPR051781">
    <property type="entry name" value="Metallo-dep_Hydrolase"/>
</dbReference>
<dbReference type="Proteomes" id="UP000787672">
    <property type="component" value="Unassembled WGS sequence"/>
</dbReference>
<accession>A0ABS6FCF0</accession>
<dbReference type="EMBL" id="JAHLQN010000001">
    <property type="protein sequence ID" value="MBU5627963.1"/>
    <property type="molecule type" value="Genomic_DNA"/>
</dbReference>
<name>A0ABS6FCF0_9FIRM</name>
<evidence type="ECO:0000313" key="3">
    <source>
        <dbReference type="Proteomes" id="UP000787672"/>
    </source>
</evidence>
<gene>
    <name evidence="2" type="ORF">KQI82_13710</name>
</gene>
<dbReference type="Pfam" id="PF01979">
    <property type="entry name" value="Amidohydro_1"/>
    <property type="match status" value="1"/>
</dbReference>
<proteinExistence type="predicted"/>
<dbReference type="InterPro" id="IPR057744">
    <property type="entry name" value="OTAase-like"/>
</dbReference>
<feature type="domain" description="Amidohydrolase-related" evidence="1">
    <location>
        <begin position="65"/>
        <end position="385"/>
    </location>
</feature>
<organism evidence="2 3">
    <name type="scientific">Dysosmobacter acutus</name>
    <dbReference type="NCBI Taxonomy" id="2841504"/>
    <lineage>
        <taxon>Bacteria</taxon>
        <taxon>Bacillati</taxon>
        <taxon>Bacillota</taxon>
        <taxon>Clostridia</taxon>
        <taxon>Eubacteriales</taxon>
        <taxon>Oscillospiraceae</taxon>
        <taxon>Dysosmobacter</taxon>
    </lineage>
</organism>
<keyword evidence="3" id="KW-1185">Reference proteome</keyword>
<comment type="caution">
    <text evidence="2">The sequence shown here is derived from an EMBL/GenBank/DDBJ whole genome shotgun (WGS) entry which is preliminary data.</text>
</comment>
<sequence>MAQCFLKQARIVDGTGANAVEDGILVYEKPEGKRRDGKILYAGKEAGCPFQPQSGDEVMDLPGYTLLPGLFNVHTHLYSMDSGGYETPSLTLLYFRHLAESLFAGVTTVRTVGGSDNIDVCLRDAIQAGMVWGPRLITCGSPILPHGGHCFRTRGGVCCSGPDEFVRAARTEMSRGVDQIKLYYSGGAGGTAREGMFNKHILDAEGQAVCEVSHMNGKIVSAHLSNDAAVRSAVRCGVDSVEHAYRIDRETARMMAEHNVFYVPTLTITDVESFEEYSEILSKGVTERLAAAHPAHMESARYAVEAGVKKICTGTDTLPSDRFGGTFAITHEVELLTQVGLTPLEAIRAATATSAELCGVEGETGALKAGLAGDILAVRGKPDQRISDLRNLEMVIHECRTVWSKVPGFEKEKAFWPGVPGETEPMGLGVNWSVE</sequence>
<dbReference type="PANTHER" id="PTHR43135:SF3">
    <property type="entry name" value="ALPHA-D-RIBOSE 1-METHYLPHOSPHONATE 5-TRIPHOSPHATE DIPHOSPHATASE"/>
    <property type="match status" value="1"/>
</dbReference>
<dbReference type="InterPro" id="IPR006680">
    <property type="entry name" value="Amidohydro-rel"/>
</dbReference>
<dbReference type="CDD" id="cd01299">
    <property type="entry name" value="Met_dep_hydrolase_A"/>
    <property type="match status" value="1"/>
</dbReference>
<evidence type="ECO:0000313" key="2">
    <source>
        <dbReference type="EMBL" id="MBU5627963.1"/>
    </source>
</evidence>
<reference evidence="2 3" key="1">
    <citation type="submission" date="2021-06" db="EMBL/GenBank/DDBJ databases">
        <authorList>
            <person name="Sun Q."/>
            <person name="Li D."/>
        </authorList>
    </citation>
    <scope>NUCLEOTIDE SEQUENCE [LARGE SCALE GENOMIC DNA]</scope>
    <source>
        <strain evidence="2 3">MSJ-2</strain>
    </source>
</reference>
<dbReference type="RefSeq" id="WP_216633274.1">
    <property type="nucleotide sequence ID" value="NZ_JAHLQN010000001.1"/>
</dbReference>